<evidence type="ECO:0000256" key="1">
    <source>
        <dbReference type="ARBA" id="ARBA00022801"/>
    </source>
</evidence>
<dbReference type="PANTHER" id="PTHR43674">
    <property type="entry name" value="NITRILASE C965.09-RELATED"/>
    <property type="match status" value="1"/>
</dbReference>
<keyword evidence="1 3" id="KW-0378">Hydrolase</keyword>
<dbReference type="InterPro" id="IPR036526">
    <property type="entry name" value="C-N_Hydrolase_sf"/>
</dbReference>
<sequence>MRLIATTWQPVWHETPLGWLDRYRAALAEVAADRDTLVVFPEYAALEAAFYGTVTLDARGWMQRGANHFDAYCDGIRALSKDTGATILGGSGFARKGDQIVNRALFCAPEGEAWLEKQMPTPYERALDMAPGEAMPILATRFGKIAAVICYDSEFPPIARRFAEAGAELLLVPSCTDTEQGASRVEIGCRARALEGQMIVAMAPLVGEVPGCEVIDVNLGQARIFCPPDGTSPEDGTLAQGPRNAPGFAILNTLSESLAQARKGTDVSVFAHWPESETPQNPPETRNFR</sequence>
<accession>A0A291GGZ5</accession>
<dbReference type="EMBL" id="CP022196">
    <property type="protein sequence ID" value="ATG49296.1"/>
    <property type="molecule type" value="Genomic_DNA"/>
</dbReference>
<dbReference type="OrthoDB" id="9811121at2"/>
<dbReference type="GO" id="GO:0016811">
    <property type="term" value="F:hydrolase activity, acting on carbon-nitrogen (but not peptide) bonds, in linear amides"/>
    <property type="evidence" value="ECO:0007669"/>
    <property type="project" value="UniProtKB-ARBA"/>
</dbReference>
<dbReference type="Gene3D" id="3.60.110.10">
    <property type="entry name" value="Carbon-nitrogen hydrolase"/>
    <property type="match status" value="1"/>
</dbReference>
<evidence type="ECO:0000313" key="3">
    <source>
        <dbReference type="EMBL" id="ATG49296.1"/>
    </source>
</evidence>
<dbReference type="RefSeq" id="WP_096806837.1">
    <property type="nucleotide sequence ID" value="NZ_CP022196.1"/>
</dbReference>
<gene>
    <name evidence="3" type="ORF">CEW89_17965</name>
</gene>
<dbReference type="AlphaFoldDB" id="A0A291GGZ5"/>
<dbReference type="PROSITE" id="PS50263">
    <property type="entry name" value="CN_HYDROLASE"/>
    <property type="match status" value="1"/>
</dbReference>
<organism evidence="3 4">
    <name type="scientific">Celeribacter ethanolicus</name>
    <dbReference type="NCBI Taxonomy" id="1758178"/>
    <lineage>
        <taxon>Bacteria</taxon>
        <taxon>Pseudomonadati</taxon>
        <taxon>Pseudomonadota</taxon>
        <taxon>Alphaproteobacteria</taxon>
        <taxon>Rhodobacterales</taxon>
        <taxon>Roseobacteraceae</taxon>
        <taxon>Celeribacter</taxon>
    </lineage>
</organism>
<dbReference type="KEGG" id="ceh:CEW89_17965"/>
<dbReference type="SUPFAM" id="SSF56317">
    <property type="entry name" value="Carbon-nitrogen hydrolase"/>
    <property type="match status" value="1"/>
</dbReference>
<evidence type="ECO:0000313" key="4">
    <source>
        <dbReference type="Proteomes" id="UP000217935"/>
    </source>
</evidence>
<protein>
    <submittedName>
        <fullName evidence="3">Amidohydrolase</fullName>
    </submittedName>
</protein>
<proteinExistence type="predicted"/>
<reference evidence="3 4" key="1">
    <citation type="submission" date="2017-06" db="EMBL/GenBank/DDBJ databases">
        <title>Celeribacter sp. TSPH2 complete genome sequence.</title>
        <authorList>
            <person name="Woo J.-H."/>
            <person name="Kim H.-S."/>
        </authorList>
    </citation>
    <scope>NUCLEOTIDE SEQUENCE [LARGE SCALE GENOMIC DNA]</scope>
    <source>
        <strain evidence="3 4">TSPH2</strain>
    </source>
</reference>
<dbReference type="STRING" id="1758178.GCA_001550095_03100"/>
<dbReference type="InterPro" id="IPR050345">
    <property type="entry name" value="Aliph_Amidase/BUP"/>
</dbReference>
<dbReference type="PANTHER" id="PTHR43674:SF2">
    <property type="entry name" value="BETA-UREIDOPROPIONASE"/>
    <property type="match status" value="1"/>
</dbReference>
<feature type="domain" description="CN hydrolase" evidence="2">
    <location>
        <begin position="1"/>
        <end position="256"/>
    </location>
</feature>
<dbReference type="InterPro" id="IPR003010">
    <property type="entry name" value="C-N_Hydrolase"/>
</dbReference>
<name>A0A291GGZ5_9RHOB</name>
<dbReference type="Pfam" id="PF00795">
    <property type="entry name" value="CN_hydrolase"/>
    <property type="match status" value="1"/>
</dbReference>
<evidence type="ECO:0000259" key="2">
    <source>
        <dbReference type="PROSITE" id="PS50263"/>
    </source>
</evidence>
<keyword evidence="4" id="KW-1185">Reference proteome</keyword>
<dbReference type="Proteomes" id="UP000217935">
    <property type="component" value="Chromosome"/>
</dbReference>